<dbReference type="InterPro" id="IPR036020">
    <property type="entry name" value="WW_dom_sf"/>
</dbReference>
<dbReference type="SMART" id="SM00456">
    <property type="entry name" value="WW"/>
    <property type="match status" value="2"/>
</dbReference>
<comment type="caution">
    <text evidence="3">The sequence shown here is derived from an EMBL/GenBank/DDBJ whole genome shotgun (WGS) entry which is preliminary data.</text>
</comment>
<evidence type="ECO:0000313" key="4">
    <source>
        <dbReference type="Proteomes" id="UP001642464"/>
    </source>
</evidence>
<dbReference type="SUPFAM" id="SSF52949">
    <property type="entry name" value="Macro domain-like"/>
    <property type="match status" value="1"/>
</dbReference>
<evidence type="ECO:0000259" key="2">
    <source>
        <dbReference type="PROSITE" id="PS50020"/>
    </source>
</evidence>
<evidence type="ECO:0000256" key="1">
    <source>
        <dbReference type="SAM" id="MobiDB-lite"/>
    </source>
</evidence>
<dbReference type="InterPro" id="IPR043472">
    <property type="entry name" value="Macro_dom-like"/>
</dbReference>
<dbReference type="Proteomes" id="UP001642464">
    <property type="component" value="Unassembled WGS sequence"/>
</dbReference>
<protein>
    <recommendedName>
        <fullName evidence="2">WW domain-containing protein</fullName>
    </recommendedName>
</protein>
<dbReference type="SUPFAM" id="SSF51045">
    <property type="entry name" value="WW domain"/>
    <property type="match status" value="1"/>
</dbReference>
<feature type="domain" description="WW" evidence="2">
    <location>
        <begin position="59"/>
        <end position="93"/>
    </location>
</feature>
<reference evidence="3 4" key="1">
    <citation type="submission" date="2024-02" db="EMBL/GenBank/DDBJ databases">
        <authorList>
            <person name="Chen Y."/>
            <person name="Shah S."/>
            <person name="Dougan E. K."/>
            <person name="Thang M."/>
            <person name="Chan C."/>
        </authorList>
    </citation>
    <scope>NUCLEOTIDE SEQUENCE [LARGE SCALE GENOMIC DNA]</scope>
</reference>
<organism evidence="3 4">
    <name type="scientific">Durusdinium trenchii</name>
    <dbReference type="NCBI Taxonomy" id="1381693"/>
    <lineage>
        <taxon>Eukaryota</taxon>
        <taxon>Sar</taxon>
        <taxon>Alveolata</taxon>
        <taxon>Dinophyceae</taxon>
        <taxon>Suessiales</taxon>
        <taxon>Symbiodiniaceae</taxon>
        <taxon>Durusdinium</taxon>
    </lineage>
</organism>
<feature type="domain" description="WW" evidence="2">
    <location>
        <begin position="4"/>
        <end position="38"/>
    </location>
</feature>
<accession>A0ABP0L281</accession>
<dbReference type="InterPro" id="IPR019261">
    <property type="entry name" value="PARG_cat_microbial"/>
</dbReference>
<feature type="non-terminal residue" evidence="3">
    <location>
        <position position="1"/>
    </location>
</feature>
<dbReference type="CDD" id="cd00201">
    <property type="entry name" value="WW"/>
    <property type="match status" value="1"/>
</dbReference>
<name>A0ABP0L281_9DINO</name>
<feature type="region of interest" description="Disordered" evidence="1">
    <location>
        <begin position="85"/>
        <end position="136"/>
    </location>
</feature>
<dbReference type="PANTHER" id="PTHR35596:SF1">
    <property type="entry name" value="MICROBIAL-TYPE PARG CATALYTIC DOMAIN-CONTAINING PROTEIN"/>
    <property type="match status" value="1"/>
</dbReference>
<dbReference type="InterPro" id="IPR012664">
    <property type="entry name" value="CHP02452"/>
</dbReference>
<evidence type="ECO:0000313" key="3">
    <source>
        <dbReference type="EMBL" id="CAK9032628.1"/>
    </source>
</evidence>
<dbReference type="PROSITE" id="PS01159">
    <property type="entry name" value="WW_DOMAIN_1"/>
    <property type="match status" value="1"/>
</dbReference>
<dbReference type="PROSITE" id="PS50020">
    <property type="entry name" value="WW_DOMAIN_2"/>
    <property type="match status" value="2"/>
</dbReference>
<dbReference type="Pfam" id="PF00397">
    <property type="entry name" value="WW"/>
    <property type="match status" value="1"/>
</dbReference>
<dbReference type="InterPro" id="IPR001202">
    <property type="entry name" value="WW_dom"/>
</dbReference>
<dbReference type="Gene3D" id="2.20.70.10">
    <property type="match status" value="1"/>
</dbReference>
<sequence length="437" mass="49287">PQAPAMASSWTPAWSTKHQRWYWEDRERGVSTWERPADCREALPAAPPQELPDISSKRFGLPEGWECEWDTRYQRHYYFNRKTQERTWKRPQDPVPAPSETAKPKSQGDARNPFNAPKDASATGQSRNIGVQRRGAGTEWNAEEFKKRLDQAKLTKDRNYIKSILKEVSENNYALRNQWRVPRTVLVPLETCLNSRVSGMGTDPVVTFSKMTTADALMFFCERNPSQKVVGLNFANGQHVGGGYKNGAIAQEEDLCRRMPTLYTSLYNAKREGLYPFGPCTCNDPKLPAKYSDVLWTPEVCIGRASESLGYGLLDKKQQVSVSLVAAAAPNLKFADPPEPYDKSLMQNTMKAILLAPLIKQPDTSTIVLGAWGCGAFGCDPHDIADLFLNALVSERLGRLYQEVHFAIPQFEANDPNGTIFREVFRKGNVKFKEIEM</sequence>
<proteinExistence type="predicted"/>
<dbReference type="NCBIfam" id="TIGR02452">
    <property type="entry name" value="TIGR02452 family protein"/>
    <property type="match status" value="1"/>
</dbReference>
<dbReference type="EMBL" id="CAXAMM010013958">
    <property type="protein sequence ID" value="CAK9032628.1"/>
    <property type="molecule type" value="Genomic_DNA"/>
</dbReference>
<dbReference type="PANTHER" id="PTHR35596">
    <property type="entry name" value="DUF2263 DOMAIN-CONTAINING PROTEIN"/>
    <property type="match status" value="1"/>
</dbReference>
<keyword evidence="4" id="KW-1185">Reference proteome</keyword>
<dbReference type="Pfam" id="PF10021">
    <property type="entry name" value="PARG_cat_microb"/>
    <property type="match status" value="1"/>
</dbReference>
<dbReference type="Gene3D" id="3.40.220.10">
    <property type="entry name" value="Leucine Aminopeptidase, subunit E, domain 1"/>
    <property type="match status" value="1"/>
</dbReference>
<gene>
    <name evidence="3" type="ORF">SCF082_LOCUS20150</name>
</gene>